<dbReference type="InterPro" id="IPR019734">
    <property type="entry name" value="TPR_rpt"/>
</dbReference>
<keyword evidence="2 3" id="KW-0802">TPR repeat</keyword>
<comment type="caution">
    <text evidence="5">The sequence shown here is derived from an EMBL/GenBank/DDBJ whole genome shotgun (WGS) entry which is preliminary data.</text>
</comment>
<keyword evidence="6" id="KW-1185">Reference proteome</keyword>
<evidence type="ECO:0000256" key="3">
    <source>
        <dbReference type="PROSITE-ProRule" id="PRU00339"/>
    </source>
</evidence>
<keyword evidence="1" id="KW-0677">Repeat</keyword>
<feature type="transmembrane region" description="Helical" evidence="4">
    <location>
        <begin position="273"/>
        <end position="295"/>
    </location>
</feature>
<evidence type="ECO:0000256" key="4">
    <source>
        <dbReference type="SAM" id="Phobius"/>
    </source>
</evidence>
<feature type="transmembrane region" description="Helical" evidence="4">
    <location>
        <begin position="361"/>
        <end position="383"/>
    </location>
</feature>
<gene>
    <name evidence="5" type="ORF">NDI37_09170</name>
</gene>
<dbReference type="EMBL" id="JAMPKK010000015">
    <property type="protein sequence ID" value="MEP0864639.1"/>
    <property type="molecule type" value="Genomic_DNA"/>
</dbReference>
<feature type="repeat" description="TPR" evidence="3">
    <location>
        <begin position="103"/>
        <end position="136"/>
    </location>
</feature>
<proteinExistence type="predicted"/>
<feature type="repeat" description="TPR" evidence="3">
    <location>
        <begin position="69"/>
        <end position="102"/>
    </location>
</feature>
<feature type="transmembrane region" description="Helical" evidence="4">
    <location>
        <begin position="247"/>
        <end position="267"/>
    </location>
</feature>
<organism evidence="5 6">
    <name type="scientific">Funiculus sociatus GB2-A5</name>
    <dbReference type="NCBI Taxonomy" id="2933946"/>
    <lineage>
        <taxon>Bacteria</taxon>
        <taxon>Bacillati</taxon>
        <taxon>Cyanobacteriota</taxon>
        <taxon>Cyanophyceae</taxon>
        <taxon>Coleofasciculales</taxon>
        <taxon>Coleofasciculaceae</taxon>
        <taxon>Funiculus</taxon>
    </lineage>
</organism>
<dbReference type="InterPro" id="IPR051685">
    <property type="entry name" value="Ycf3/AcsC/BcsC/TPR_MFPF"/>
</dbReference>
<keyword evidence="4" id="KW-0812">Transmembrane</keyword>
<dbReference type="SUPFAM" id="SSF48439">
    <property type="entry name" value="Protein prenylyltransferase"/>
    <property type="match status" value="1"/>
</dbReference>
<dbReference type="Gene3D" id="1.25.40.10">
    <property type="entry name" value="Tetratricopeptide repeat domain"/>
    <property type="match status" value="2"/>
</dbReference>
<accession>A0ABV0JNF9</accession>
<dbReference type="PROSITE" id="PS50005">
    <property type="entry name" value="TPR"/>
    <property type="match status" value="4"/>
</dbReference>
<dbReference type="RefSeq" id="WP_190421645.1">
    <property type="nucleotide sequence ID" value="NZ_JAMPKK010000015.1"/>
</dbReference>
<feature type="repeat" description="TPR" evidence="3">
    <location>
        <begin position="35"/>
        <end position="68"/>
    </location>
</feature>
<evidence type="ECO:0000256" key="1">
    <source>
        <dbReference type="ARBA" id="ARBA00022737"/>
    </source>
</evidence>
<dbReference type="PANTHER" id="PTHR44943:SF8">
    <property type="entry name" value="TPR REPEAT-CONTAINING PROTEIN MJ0263"/>
    <property type="match status" value="1"/>
</dbReference>
<reference evidence="5 6" key="1">
    <citation type="submission" date="2022-04" db="EMBL/GenBank/DDBJ databases">
        <title>Positive selection, recombination, and allopatry shape intraspecific diversity of widespread and dominant cyanobacteria.</title>
        <authorList>
            <person name="Wei J."/>
            <person name="Shu W."/>
            <person name="Hu C."/>
        </authorList>
    </citation>
    <scope>NUCLEOTIDE SEQUENCE [LARGE SCALE GENOMIC DNA]</scope>
    <source>
        <strain evidence="5 6">GB2-A5</strain>
    </source>
</reference>
<feature type="repeat" description="TPR" evidence="3">
    <location>
        <begin position="137"/>
        <end position="170"/>
    </location>
</feature>
<evidence type="ECO:0000256" key="2">
    <source>
        <dbReference type="ARBA" id="ARBA00022803"/>
    </source>
</evidence>
<name>A0ABV0JNF9_9CYAN</name>
<dbReference type="InterPro" id="IPR011990">
    <property type="entry name" value="TPR-like_helical_dom_sf"/>
</dbReference>
<dbReference type="Pfam" id="PF13432">
    <property type="entry name" value="TPR_16"/>
    <property type="match status" value="1"/>
</dbReference>
<sequence length="418" mass="48026">MGVHLDRAELLMAQSRYEMAVQELQQELAVDPDSAQAYAWLGWCLRFLKKYEEAIKEAEQAIKLAPDWEDGYYVLGWILCDRNQLLEAENATKEAIRLNPENTNHFILLSNIRVKQKRWQEALEAATQGLNIDPENADCLNNKGIALFELGRTEEAIATTKQAIALDPENFRNYNNLGWMILNREGSPTKAWEYFRQALRLNPNFESAQDGLIQAIKLKHPLYRPVYRCLIFPYRRLQLGRFLSGKALLGFFACLCLGFRILLNLAATNPNPLIWLALIVLFWLIFLPWFVDLFITLLLQLKFKQSYWLTTLVWAILSAFYLWLMTGNSKTLFAPVLFGLLLLPVSATFRSSAGWHSSLMVGYTTIMALVGLAGLVLPLPGLPFVSVDVWFWLTWLIVLAFGTLFSFFFIWRSSPKLR</sequence>
<dbReference type="Pfam" id="PF14559">
    <property type="entry name" value="TPR_19"/>
    <property type="match status" value="1"/>
</dbReference>
<feature type="transmembrane region" description="Helical" evidence="4">
    <location>
        <begin position="332"/>
        <end position="349"/>
    </location>
</feature>
<protein>
    <submittedName>
        <fullName evidence="5">Tetratricopeptide repeat protein</fullName>
    </submittedName>
</protein>
<evidence type="ECO:0000313" key="5">
    <source>
        <dbReference type="EMBL" id="MEP0864639.1"/>
    </source>
</evidence>
<dbReference type="Proteomes" id="UP001442494">
    <property type="component" value="Unassembled WGS sequence"/>
</dbReference>
<feature type="transmembrane region" description="Helical" evidence="4">
    <location>
        <begin position="389"/>
        <end position="411"/>
    </location>
</feature>
<dbReference type="SMART" id="SM00028">
    <property type="entry name" value="TPR"/>
    <property type="match status" value="6"/>
</dbReference>
<dbReference type="PANTHER" id="PTHR44943">
    <property type="entry name" value="CELLULOSE SYNTHASE OPERON PROTEIN C"/>
    <property type="match status" value="1"/>
</dbReference>
<keyword evidence="4" id="KW-0472">Membrane</keyword>
<evidence type="ECO:0000313" key="6">
    <source>
        <dbReference type="Proteomes" id="UP001442494"/>
    </source>
</evidence>
<feature type="transmembrane region" description="Helical" evidence="4">
    <location>
        <begin position="307"/>
        <end position="326"/>
    </location>
</feature>
<keyword evidence="4" id="KW-1133">Transmembrane helix</keyword>